<keyword evidence="1" id="KW-0812">Transmembrane</keyword>
<feature type="transmembrane region" description="Helical" evidence="1">
    <location>
        <begin position="6"/>
        <end position="25"/>
    </location>
</feature>
<accession>A0A0E9XEC6</accession>
<organism evidence="2">
    <name type="scientific">Anguilla anguilla</name>
    <name type="common">European freshwater eel</name>
    <name type="synonym">Muraena anguilla</name>
    <dbReference type="NCBI Taxonomy" id="7936"/>
    <lineage>
        <taxon>Eukaryota</taxon>
        <taxon>Metazoa</taxon>
        <taxon>Chordata</taxon>
        <taxon>Craniata</taxon>
        <taxon>Vertebrata</taxon>
        <taxon>Euteleostomi</taxon>
        <taxon>Actinopterygii</taxon>
        <taxon>Neopterygii</taxon>
        <taxon>Teleostei</taxon>
        <taxon>Anguilliformes</taxon>
        <taxon>Anguillidae</taxon>
        <taxon>Anguilla</taxon>
    </lineage>
</organism>
<keyword evidence="1" id="KW-1133">Transmembrane helix</keyword>
<keyword evidence="1" id="KW-0472">Membrane</keyword>
<evidence type="ECO:0000313" key="2">
    <source>
        <dbReference type="EMBL" id="JAI00782.1"/>
    </source>
</evidence>
<feature type="transmembrane region" description="Helical" evidence="1">
    <location>
        <begin position="32"/>
        <end position="54"/>
    </location>
</feature>
<reference evidence="2" key="1">
    <citation type="submission" date="2014-11" db="EMBL/GenBank/DDBJ databases">
        <authorList>
            <person name="Amaro Gonzalez C."/>
        </authorList>
    </citation>
    <scope>NUCLEOTIDE SEQUENCE</scope>
</reference>
<protein>
    <submittedName>
        <fullName evidence="2">Uncharacterized protein</fullName>
    </submittedName>
</protein>
<evidence type="ECO:0000256" key="1">
    <source>
        <dbReference type="SAM" id="Phobius"/>
    </source>
</evidence>
<proteinExistence type="predicted"/>
<dbReference type="AlphaFoldDB" id="A0A0E9XEC6"/>
<dbReference type="EMBL" id="GBXM01007796">
    <property type="protein sequence ID" value="JAI00782.1"/>
    <property type="molecule type" value="Transcribed_RNA"/>
</dbReference>
<sequence length="65" mass="7827">MFQPRFMFVVNIFFFKELSFFLCSLKIMCCKYCAVCLFAPTHYFGYELFLAWLLRGPLFVFYCSS</sequence>
<reference evidence="2" key="2">
    <citation type="journal article" date="2015" name="Fish Shellfish Immunol.">
        <title>Early steps in the European eel (Anguilla anguilla)-Vibrio vulnificus interaction in the gills: Role of the RtxA13 toxin.</title>
        <authorList>
            <person name="Callol A."/>
            <person name="Pajuelo D."/>
            <person name="Ebbesson L."/>
            <person name="Teles M."/>
            <person name="MacKenzie S."/>
            <person name="Amaro C."/>
        </authorList>
    </citation>
    <scope>NUCLEOTIDE SEQUENCE</scope>
</reference>
<name>A0A0E9XEC6_ANGAN</name>